<organism evidence="2 3">
    <name type="scientific">Panagrolaimus superbus</name>
    <dbReference type="NCBI Taxonomy" id="310955"/>
    <lineage>
        <taxon>Eukaryota</taxon>
        <taxon>Metazoa</taxon>
        <taxon>Ecdysozoa</taxon>
        <taxon>Nematoda</taxon>
        <taxon>Chromadorea</taxon>
        <taxon>Rhabditida</taxon>
        <taxon>Tylenchina</taxon>
        <taxon>Panagrolaimomorpha</taxon>
        <taxon>Panagrolaimoidea</taxon>
        <taxon>Panagrolaimidae</taxon>
        <taxon>Panagrolaimus</taxon>
    </lineage>
</organism>
<keyword evidence="2" id="KW-1185">Reference proteome</keyword>
<reference evidence="3" key="1">
    <citation type="submission" date="2022-11" db="UniProtKB">
        <authorList>
            <consortium name="WormBaseParasite"/>
        </authorList>
    </citation>
    <scope>IDENTIFICATION</scope>
</reference>
<dbReference type="InterPro" id="IPR036397">
    <property type="entry name" value="RNaseH_sf"/>
</dbReference>
<evidence type="ECO:0000313" key="3">
    <source>
        <dbReference type="WBParaSite" id="PSU_v2.g9048.t1"/>
    </source>
</evidence>
<dbReference type="AlphaFoldDB" id="A0A914ZBB3"/>
<dbReference type="Gene3D" id="3.30.420.10">
    <property type="entry name" value="Ribonuclease H-like superfamily/Ribonuclease H"/>
    <property type="match status" value="1"/>
</dbReference>
<proteinExistence type="predicted"/>
<dbReference type="WBParaSite" id="PSU_v2.g9048.t1">
    <property type="protein sequence ID" value="PSU_v2.g9048.t1"/>
    <property type="gene ID" value="PSU_v2.g9048"/>
</dbReference>
<feature type="domain" description="Piwi" evidence="1">
    <location>
        <begin position="2"/>
        <end position="52"/>
    </location>
</feature>
<dbReference type="InterPro" id="IPR003165">
    <property type="entry name" value="Piwi"/>
</dbReference>
<evidence type="ECO:0000313" key="2">
    <source>
        <dbReference type="Proteomes" id="UP000887577"/>
    </source>
</evidence>
<dbReference type="InterPro" id="IPR012337">
    <property type="entry name" value="RNaseH-like_sf"/>
</dbReference>
<dbReference type="SUPFAM" id="SSF53098">
    <property type="entry name" value="Ribonuclease H-like"/>
    <property type="match status" value="1"/>
</dbReference>
<dbReference type="GO" id="GO:0003676">
    <property type="term" value="F:nucleic acid binding"/>
    <property type="evidence" value="ECO:0007669"/>
    <property type="project" value="InterPro"/>
</dbReference>
<protein>
    <submittedName>
        <fullName evidence="3">Piwi domain-containing protein</fullName>
    </submittedName>
</protein>
<name>A0A914ZBB3_9BILA</name>
<dbReference type="Pfam" id="PF02171">
    <property type="entry name" value="Piwi"/>
    <property type="match status" value="1"/>
</dbReference>
<evidence type="ECO:0000259" key="1">
    <source>
        <dbReference type="Pfam" id="PF02171"/>
    </source>
</evidence>
<accession>A0A914ZBB3</accession>
<dbReference type="Proteomes" id="UP000887577">
    <property type="component" value="Unplaced"/>
</dbReference>
<sequence length="100" mass="11493">MVTVLENEVKAKKEEIQTFLLALCHLLQSHCGPIGLPAPIFLADKIAYNGHRMLAAYEEYIPEQDQFNENIDHPDFYKKLTMAITKRFDVQDQQHSTSTT</sequence>